<keyword evidence="3" id="KW-1185">Reference proteome</keyword>
<dbReference type="OrthoDB" id="438440at2759"/>
<reference evidence="2" key="1">
    <citation type="submission" date="2020-02" db="EMBL/GenBank/DDBJ databases">
        <authorList>
            <person name="Scholz U."/>
            <person name="Mascher M."/>
            <person name="Fiebig A."/>
        </authorList>
    </citation>
    <scope>NUCLEOTIDE SEQUENCE</scope>
</reference>
<dbReference type="PANTHER" id="PTHR46086">
    <property type="entry name" value="ALPHA/BETA-HYDROLASES SUPERFAMILY PROTEIN"/>
    <property type="match status" value="1"/>
</dbReference>
<dbReference type="Pfam" id="PF01764">
    <property type="entry name" value="Lipase_3"/>
    <property type="match status" value="1"/>
</dbReference>
<protein>
    <recommendedName>
        <fullName evidence="1">Fungal lipase-type domain-containing protein</fullName>
    </recommendedName>
</protein>
<dbReference type="EMBL" id="LR746268">
    <property type="protein sequence ID" value="CAA7395584.1"/>
    <property type="molecule type" value="Genomic_DNA"/>
</dbReference>
<evidence type="ECO:0000313" key="2">
    <source>
        <dbReference type="EMBL" id="CAA7395584.1"/>
    </source>
</evidence>
<dbReference type="CDD" id="cd00519">
    <property type="entry name" value="Lipase_3"/>
    <property type="match status" value="1"/>
</dbReference>
<dbReference type="Proteomes" id="UP000663760">
    <property type="component" value="Chromosome 5"/>
</dbReference>
<gene>
    <name evidence="2" type="ORF">SI8410_05006247</name>
</gene>
<dbReference type="Gene3D" id="3.40.50.1820">
    <property type="entry name" value="alpha/beta hydrolase"/>
    <property type="match status" value="1"/>
</dbReference>
<name>A0A7I8KED0_SPIIN</name>
<feature type="domain" description="Fungal lipase-type" evidence="1">
    <location>
        <begin position="228"/>
        <end position="388"/>
    </location>
</feature>
<organism evidence="2 3">
    <name type="scientific">Spirodela intermedia</name>
    <name type="common">Intermediate duckweed</name>
    <dbReference type="NCBI Taxonomy" id="51605"/>
    <lineage>
        <taxon>Eukaryota</taxon>
        <taxon>Viridiplantae</taxon>
        <taxon>Streptophyta</taxon>
        <taxon>Embryophyta</taxon>
        <taxon>Tracheophyta</taxon>
        <taxon>Spermatophyta</taxon>
        <taxon>Magnoliopsida</taxon>
        <taxon>Liliopsida</taxon>
        <taxon>Araceae</taxon>
        <taxon>Lemnoideae</taxon>
        <taxon>Spirodela</taxon>
    </lineage>
</organism>
<evidence type="ECO:0000313" key="3">
    <source>
        <dbReference type="Proteomes" id="UP000663760"/>
    </source>
</evidence>
<dbReference type="InterPro" id="IPR029058">
    <property type="entry name" value="AB_hydrolase_fold"/>
</dbReference>
<proteinExistence type="predicted"/>
<evidence type="ECO:0000259" key="1">
    <source>
        <dbReference type="Pfam" id="PF01764"/>
    </source>
</evidence>
<dbReference type="AlphaFoldDB" id="A0A7I8KED0"/>
<dbReference type="SUPFAM" id="SSF53474">
    <property type="entry name" value="alpha/beta-Hydrolases"/>
    <property type="match status" value="1"/>
</dbReference>
<accession>A0A7I8KED0</accession>
<dbReference type="InterPro" id="IPR002921">
    <property type="entry name" value="Fungal_lipase-type"/>
</dbReference>
<dbReference type="PANTHER" id="PTHR46086:SF17">
    <property type="entry name" value="ALPHA_BETA-HYDROLASES SUPERFAMILY PROTEIN"/>
    <property type="match status" value="1"/>
</dbReference>
<dbReference type="InterPro" id="IPR044819">
    <property type="entry name" value="OBL-like"/>
</dbReference>
<sequence>MESPLPSTEEPVSPGKPSKYLICRPERVGILDIFRLLFTSRRFLDYHSFVQSSSPPISAELEAAIPEPNVIISAMLLKILHVLRKPLALLGRMVEYCLNLLCLNGGYMGFLRNIVTVNVTFPDKGAPSYRSIISLVDGRLDLYRKPSPKEYLPLLDLQELGDDVTPLDLTTMASKIAYENPAYIREAVDSHLKMNFVEFFNCWNKFLEAKSTQAFVFTDKKEDARWIFLVFRGTELFDAMDWSADLDISRIHINDKMGSVHLGFMKALGLQDETDFAKGFPIDDAGTEDKPLAYYAIRTALSKLLEEHPRATILLTGHSQGGALAVLFSALLAYHGRRDLLERIEGVVTHGQPRVGDSTFAAYMDSMVSLKYYRTVYRHDIVPRIPFDQPPIFNFRHFGVCIYYEGWYTRKMAGDDEPNPNFFDWSFLGEMFRGSWDDLSDALDAAKKEGKEFEEGWISLFLRLYGLTFPGMAFHSPRDYLNAARLSKVAIKDDADLL</sequence>
<dbReference type="GO" id="GO:0004806">
    <property type="term" value="F:triacylglycerol lipase activity"/>
    <property type="evidence" value="ECO:0007669"/>
    <property type="project" value="InterPro"/>
</dbReference>
<dbReference type="GO" id="GO:0006629">
    <property type="term" value="P:lipid metabolic process"/>
    <property type="evidence" value="ECO:0007669"/>
    <property type="project" value="InterPro"/>
</dbReference>